<dbReference type="Ensembl" id="ENSELUT00000091351.1">
    <property type="protein sequence ID" value="ENSELUP00000092215.1"/>
    <property type="gene ID" value="ENSELUG00000042945.1"/>
</dbReference>
<reference evidence="7 8" key="1">
    <citation type="submission" date="2020-02" db="EMBL/GenBank/DDBJ databases">
        <title>Esox lucius (northern pike) genome, fEsoLuc1, primary haplotype.</title>
        <authorList>
            <person name="Myers G."/>
            <person name="Karagic N."/>
            <person name="Meyer A."/>
            <person name="Pippel M."/>
            <person name="Reichard M."/>
            <person name="Winkler S."/>
            <person name="Tracey A."/>
            <person name="Sims Y."/>
            <person name="Howe K."/>
            <person name="Rhie A."/>
            <person name="Formenti G."/>
            <person name="Durbin R."/>
            <person name="Fedrigo O."/>
            <person name="Jarvis E.D."/>
        </authorList>
    </citation>
    <scope>NUCLEOTIDE SEQUENCE [LARGE SCALE GENOMIC DNA]</scope>
</reference>
<proteinExistence type="predicted"/>
<feature type="region of interest" description="Disordered" evidence="4">
    <location>
        <begin position="314"/>
        <end position="368"/>
    </location>
</feature>
<feature type="region of interest" description="Disordered" evidence="4">
    <location>
        <begin position="456"/>
        <end position="491"/>
    </location>
</feature>
<evidence type="ECO:0000256" key="4">
    <source>
        <dbReference type="SAM" id="MobiDB-lite"/>
    </source>
</evidence>
<keyword evidence="3" id="KW-0732">Signal</keyword>
<dbReference type="AlphaFoldDB" id="A0AAY5KV80"/>
<feature type="compositionally biased region" description="Low complexity" evidence="4">
    <location>
        <begin position="456"/>
        <end position="468"/>
    </location>
</feature>
<dbReference type="GeneTree" id="ENSGT01030000234812"/>
<evidence type="ECO:0000256" key="2">
    <source>
        <dbReference type="ARBA" id="ARBA00022525"/>
    </source>
</evidence>
<feature type="region of interest" description="Disordered" evidence="4">
    <location>
        <begin position="527"/>
        <end position="553"/>
    </location>
</feature>
<evidence type="ECO:0000256" key="1">
    <source>
        <dbReference type="ARBA" id="ARBA00004613"/>
    </source>
</evidence>
<protein>
    <recommendedName>
        <fullName evidence="6">Zona pellucida sperm-binding protein 1/4 Ig-like domain-containing protein</fullName>
    </recommendedName>
</protein>
<dbReference type="Pfam" id="PF22821">
    <property type="entry name" value="ZP1_ZP4_Ig-like"/>
    <property type="match status" value="1"/>
</dbReference>
<accession>A0AAY5KV80</accession>
<gene>
    <name evidence="7" type="primary">TBX21</name>
</gene>
<comment type="subcellular location">
    <subcellularLocation>
        <location evidence="1">Secreted</location>
    </subcellularLocation>
</comment>
<feature type="domain" description="Zona pellucida sperm-binding protein 1/4 Ig-like" evidence="6">
    <location>
        <begin position="130"/>
        <end position="205"/>
    </location>
</feature>
<feature type="region of interest" description="Disordered" evidence="4">
    <location>
        <begin position="386"/>
        <end position="428"/>
    </location>
</feature>
<keyword evidence="8" id="KW-1185">Reference proteome</keyword>
<sequence length="582" mass="64516">MGIIVKGFSFRILSAAGPSKGVMSWTFFLFYFTLTVTLSSLVRPCYGQFTDTTTAILKDYKQHLDPTTERSGRLGSVDLDTTNDEPATYGFKSQNGSLAFVTDYQTHPHASQNLPQLDAKLQRLSPTVQCNNDSMTLRVKRGKAPHFLVDGGDGSPVLPLSRMPTHCGFSVKRLRRDVMFVAPYKGCHITQQGGNYVLPLRLWGATMTMSCPVAPPTPSVSCFSSGMVVKLPMEADTLKVKVSGVWEHLFYACQLCGITIESFSGGTVITAPYNGPCIMIEANEHLLSLLSAVGEITLTCPMSNTSMKRTTHVPVSDTVSPLDPQGLNFPHEAPTSSNSPVPASEAPHVRHRGYPFGQDGPEYPWGHSRPEYPQFMQVPYYLSQYPSNPTAAPTRSNSPVPASKPPRVQHRGSPRGQDRPEYSWGQQWPEYQKPGYPLMRQVHDFSHYDPQMNVLPAPTTRPSTTAATLEKSNVPRSASKAPHVQPRGFNQVNQRPYFSDKRRANPHGHPYAFQPFDHYPLLPRSATPPAAVGSSATATTQVQPERSFRPPGQYPRAYSWNPYASVFHSDYEVPQYPYPDHK</sequence>
<evidence type="ECO:0000259" key="6">
    <source>
        <dbReference type="Pfam" id="PF22821"/>
    </source>
</evidence>
<dbReference type="GO" id="GO:0005576">
    <property type="term" value="C:extracellular region"/>
    <property type="evidence" value="ECO:0007669"/>
    <property type="project" value="UniProtKB-SubCell"/>
</dbReference>
<keyword evidence="5" id="KW-1133">Transmembrane helix</keyword>
<feature type="compositionally biased region" description="Polar residues" evidence="4">
    <location>
        <begin position="534"/>
        <end position="544"/>
    </location>
</feature>
<keyword evidence="5" id="KW-0812">Transmembrane</keyword>
<evidence type="ECO:0000256" key="5">
    <source>
        <dbReference type="SAM" id="Phobius"/>
    </source>
</evidence>
<evidence type="ECO:0000256" key="3">
    <source>
        <dbReference type="ARBA" id="ARBA00022729"/>
    </source>
</evidence>
<feature type="compositionally biased region" description="Polar residues" evidence="4">
    <location>
        <begin position="386"/>
        <end position="400"/>
    </location>
</feature>
<reference evidence="7" key="3">
    <citation type="submission" date="2025-09" db="UniProtKB">
        <authorList>
            <consortium name="Ensembl"/>
        </authorList>
    </citation>
    <scope>IDENTIFICATION</scope>
</reference>
<evidence type="ECO:0000313" key="8">
    <source>
        <dbReference type="Proteomes" id="UP000265140"/>
    </source>
</evidence>
<name>A0AAY5KV80_ESOLU</name>
<keyword evidence="2" id="KW-0964">Secreted</keyword>
<feature type="transmembrane region" description="Helical" evidence="5">
    <location>
        <begin position="21"/>
        <end position="42"/>
    </location>
</feature>
<keyword evidence="5" id="KW-0472">Membrane</keyword>
<dbReference type="Proteomes" id="UP000265140">
    <property type="component" value="Chromosome 17"/>
</dbReference>
<reference evidence="7" key="2">
    <citation type="submission" date="2025-08" db="UniProtKB">
        <authorList>
            <consortium name="Ensembl"/>
        </authorList>
    </citation>
    <scope>IDENTIFICATION</scope>
</reference>
<organism evidence="7 8">
    <name type="scientific">Esox lucius</name>
    <name type="common">Northern pike</name>
    <dbReference type="NCBI Taxonomy" id="8010"/>
    <lineage>
        <taxon>Eukaryota</taxon>
        <taxon>Metazoa</taxon>
        <taxon>Chordata</taxon>
        <taxon>Craniata</taxon>
        <taxon>Vertebrata</taxon>
        <taxon>Euteleostomi</taxon>
        <taxon>Actinopterygii</taxon>
        <taxon>Neopterygii</taxon>
        <taxon>Teleostei</taxon>
        <taxon>Protacanthopterygii</taxon>
        <taxon>Esociformes</taxon>
        <taxon>Esocidae</taxon>
        <taxon>Esox</taxon>
    </lineage>
</organism>
<evidence type="ECO:0000313" key="7">
    <source>
        <dbReference type="Ensembl" id="ENSELUP00000092215.1"/>
    </source>
</evidence>
<dbReference type="InterPro" id="IPR054554">
    <property type="entry name" value="ZP1/4_Ig-like"/>
</dbReference>